<accession>A0AC60QHA7</accession>
<proteinExistence type="predicted"/>
<keyword evidence="2" id="KW-1185">Reference proteome</keyword>
<name>A0AC60QHA7_IXOPE</name>
<protein>
    <submittedName>
        <fullName evidence="1">Uncharacterized protein</fullName>
    </submittedName>
</protein>
<gene>
    <name evidence="1" type="ORF">HPB47_021044</name>
</gene>
<dbReference type="Proteomes" id="UP000805193">
    <property type="component" value="Unassembled WGS sequence"/>
</dbReference>
<dbReference type="EMBL" id="JABSTQ010009167">
    <property type="protein sequence ID" value="KAG0432245.1"/>
    <property type="molecule type" value="Genomic_DNA"/>
</dbReference>
<reference evidence="1 2" key="1">
    <citation type="journal article" date="2020" name="Cell">
        <title>Large-Scale Comparative Analyses of Tick Genomes Elucidate Their Genetic Diversity and Vector Capacities.</title>
        <authorList>
            <consortium name="Tick Genome and Microbiome Consortium (TIGMIC)"/>
            <person name="Jia N."/>
            <person name="Wang J."/>
            <person name="Shi W."/>
            <person name="Du L."/>
            <person name="Sun Y."/>
            <person name="Zhan W."/>
            <person name="Jiang J.F."/>
            <person name="Wang Q."/>
            <person name="Zhang B."/>
            <person name="Ji P."/>
            <person name="Bell-Sakyi L."/>
            <person name="Cui X.M."/>
            <person name="Yuan T.T."/>
            <person name="Jiang B.G."/>
            <person name="Yang W.F."/>
            <person name="Lam T.T."/>
            <person name="Chang Q.C."/>
            <person name="Ding S.J."/>
            <person name="Wang X.J."/>
            <person name="Zhu J.G."/>
            <person name="Ruan X.D."/>
            <person name="Zhao L."/>
            <person name="Wei J.T."/>
            <person name="Ye R.Z."/>
            <person name="Que T.C."/>
            <person name="Du C.H."/>
            <person name="Zhou Y.H."/>
            <person name="Cheng J.X."/>
            <person name="Dai P.F."/>
            <person name="Guo W.B."/>
            <person name="Han X.H."/>
            <person name="Huang E.J."/>
            <person name="Li L.F."/>
            <person name="Wei W."/>
            <person name="Gao Y.C."/>
            <person name="Liu J.Z."/>
            <person name="Shao H.Z."/>
            <person name="Wang X."/>
            <person name="Wang C.C."/>
            <person name="Yang T.C."/>
            <person name="Huo Q.B."/>
            <person name="Li W."/>
            <person name="Chen H.Y."/>
            <person name="Chen S.E."/>
            <person name="Zhou L.G."/>
            <person name="Ni X.B."/>
            <person name="Tian J.H."/>
            <person name="Sheng Y."/>
            <person name="Liu T."/>
            <person name="Pan Y.S."/>
            <person name="Xia L.Y."/>
            <person name="Li J."/>
            <person name="Zhao F."/>
            <person name="Cao W.C."/>
        </authorList>
    </citation>
    <scope>NUCLEOTIDE SEQUENCE [LARGE SCALE GENOMIC DNA]</scope>
    <source>
        <strain evidence="1">Iper-2018</strain>
    </source>
</reference>
<organism evidence="1 2">
    <name type="scientific">Ixodes persulcatus</name>
    <name type="common">Taiga tick</name>
    <dbReference type="NCBI Taxonomy" id="34615"/>
    <lineage>
        <taxon>Eukaryota</taxon>
        <taxon>Metazoa</taxon>
        <taxon>Ecdysozoa</taxon>
        <taxon>Arthropoda</taxon>
        <taxon>Chelicerata</taxon>
        <taxon>Arachnida</taxon>
        <taxon>Acari</taxon>
        <taxon>Parasitiformes</taxon>
        <taxon>Ixodida</taxon>
        <taxon>Ixodoidea</taxon>
        <taxon>Ixodidae</taxon>
        <taxon>Ixodinae</taxon>
        <taxon>Ixodes</taxon>
    </lineage>
</organism>
<evidence type="ECO:0000313" key="1">
    <source>
        <dbReference type="EMBL" id="KAG0432245.1"/>
    </source>
</evidence>
<comment type="caution">
    <text evidence="1">The sequence shown here is derived from an EMBL/GenBank/DDBJ whole genome shotgun (WGS) entry which is preliminary data.</text>
</comment>
<sequence>MGETSRRMFILLAWFCTVIWAGGYEPAAIVPAIIAQEPVYYKPQPYAFGYAIKDEWGNGQHRHEVGDEYNTKRGSYGFTDANGIYRRVDYIADGLGFRAVVKTNEPGTTSHEAAHARYHSHAVQHVPVEVPLYVDAAQHLIAAAHGHHHQHPFGHGHYGYH</sequence>
<evidence type="ECO:0000313" key="2">
    <source>
        <dbReference type="Proteomes" id="UP000805193"/>
    </source>
</evidence>